<protein>
    <submittedName>
        <fullName evidence="2">Uncharacterized protein</fullName>
    </submittedName>
</protein>
<name>A0A016W2V6_9BILA</name>
<dbReference type="EMBL" id="JARK01001338">
    <property type="protein sequence ID" value="EYC33333.1"/>
    <property type="molecule type" value="Genomic_DNA"/>
</dbReference>
<dbReference type="Proteomes" id="UP000024635">
    <property type="component" value="Unassembled WGS sequence"/>
</dbReference>
<dbReference type="OrthoDB" id="5893860at2759"/>
<sequence>MLRSQEDQVRRNRIDRDEKAPTTKPHLQNWVELSLGICDSGGVDEIIVLFNSNLVIKLTHLNSYQFKSDFNDLEDVDQCRLHCLRSNIKPLRRLETFYMYLEMFYRNDFTLYKVIVGDLSAKPRRKAGELQFGTYGLQRNEHGASSQSKC</sequence>
<evidence type="ECO:0000313" key="3">
    <source>
        <dbReference type="Proteomes" id="UP000024635"/>
    </source>
</evidence>
<reference evidence="3" key="1">
    <citation type="journal article" date="2015" name="Nat. Genet.">
        <title>The genome and transcriptome of the zoonotic hookworm Ancylostoma ceylanicum identify infection-specific gene families.</title>
        <authorList>
            <person name="Schwarz E.M."/>
            <person name="Hu Y."/>
            <person name="Antoshechkin I."/>
            <person name="Miller M.M."/>
            <person name="Sternberg P.W."/>
            <person name="Aroian R.V."/>
        </authorList>
    </citation>
    <scope>NUCLEOTIDE SEQUENCE</scope>
    <source>
        <strain evidence="3">HY135</strain>
    </source>
</reference>
<proteinExistence type="predicted"/>
<comment type="caution">
    <text evidence="2">The sequence shown here is derived from an EMBL/GenBank/DDBJ whole genome shotgun (WGS) entry which is preliminary data.</text>
</comment>
<evidence type="ECO:0000256" key="1">
    <source>
        <dbReference type="SAM" id="MobiDB-lite"/>
    </source>
</evidence>
<keyword evidence="3" id="KW-1185">Reference proteome</keyword>
<gene>
    <name evidence="2" type="primary">Acey_s0002.g729</name>
    <name evidence="2" type="ORF">Y032_0002g729</name>
</gene>
<evidence type="ECO:0000313" key="2">
    <source>
        <dbReference type="EMBL" id="EYC33333.1"/>
    </source>
</evidence>
<accession>A0A016W2V6</accession>
<organism evidence="2 3">
    <name type="scientific">Ancylostoma ceylanicum</name>
    <dbReference type="NCBI Taxonomy" id="53326"/>
    <lineage>
        <taxon>Eukaryota</taxon>
        <taxon>Metazoa</taxon>
        <taxon>Ecdysozoa</taxon>
        <taxon>Nematoda</taxon>
        <taxon>Chromadorea</taxon>
        <taxon>Rhabditida</taxon>
        <taxon>Rhabditina</taxon>
        <taxon>Rhabditomorpha</taxon>
        <taxon>Strongyloidea</taxon>
        <taxon>Ancylostomatidae</taxon>
        <taxon>Ancylostomatinae</taxon>
        <taxon>Ancylostoma</taxon>
    </lineage>
</organism>
<dbReference type="AlphaFoldDB" id="A0A016W2V6"/>
<feature type="region of interest" description="Disordered" evidence="1">
    <location>
        <begin position="1"/>
        <end position="21"/>
    </location>
</feature>